<evidence type="ECO:0000313" key="3">
    <source>
        <dbReference type="Proteomes" id="UP000069902"/>
    </source>
</evidence>
<dbReference type="Pfam" id="PF12647">
    <property type="entry name" value="RNHCP"/>
    <property type="match status" value="1"/>
</dbReference>
<evidence type="ECO:0000313" key="2">
    <source>
        <dbReference type="EMBL" id="CUI18161.1"/>
    </source>
</evidence>
<dbReference type="Proteomes" id="UP000069902">
    <property type="component" value="Plasmid pPNK"/>
</dbReference>
<organism evidence="2 3">
    <name type="scientific">Candidatus Protochlamydia naegleriophila</name>
    <dbReference type="NCBI Taxonomy" id="389348"/>
    <lineage>
        <taxon>Bacteria</taxon>
        <taxon>Pseudomonadati</taxon>
        <taxon>Chlamydiota</taxon>
        <taxon>Chlamydiia</taxon>
        <taxon>Parachlamydiales</taxon>
        <taxon>Parachlamydiaceae</taxon>
        <taxon>Candidatus Protochlamydia</taxon>
    </lineage>
</organism>
<evidence type="ECO:0000259" key="1">
    <source>
        <dbReference type="Pfam" id="PF12647"/>
    </source>
</evidence>
<dbReference type="RefSeq" id="WP_079992977.1">
    <property type="nucleotide sequence ID" value="NZ_LN879503.1"/>
</dbReference>
<accession>A0A0U5EVF9</accession>
<dbReference type="KEGG" id="pnl:PNK_p0107"/>
<gene>
    <name evidence="2" type="ORF">PNK_p0107</name>
</gene>
<sequence>MGKKEENTPFICVIYSQHVRALENESYRNHCPFCLGSIHVDNSPSDRNSTCNGVMVACRLNYNGKKGWQIIHRCQRCGVEKTNKIAEGSPT</sequence>
<dbReference type="PATRIC" id="fig|389348.3.peg.2877"/>
<proteinExistence type="predicted"/>
<name>A0A0U5EVF9_9BACT</name>
<keyword evidence="3" id="KW-1185">Reference proteome</keyword>
<feature type="domain" description="RNHCP" evidence="1">
    <location>
        <begin position="8"/>
        <end position="87"/>
    </location>
</feature>
<reference evidence="3" key="1">
    <citation type="submission" date="2015-09" db="EMBL/GenBank/DDBJ databases">
        <authorList>
            <person name="Bertelli C."/>
        </authorList>
    </citation>
    <scope>NUCLEOTIDE SEQUENCE [LARGE SCALE GENOMIC DNA]</scope>
    <source>
        <strain evidence="3">KNic</strain>
        <plasmid evidence="3">pPNK</plasmid>
    </source>
</reference>
<protein>
    <recommendedName>
        <fullName evidence="1">RNHCP domain-containing protein</fullName>
    </recommendedName>
</protein>
<dbReference type="AlphaFoldDB" id="A0A0U5EVF9"/>
<dbReference type="EMBL" id="LN879503">
    <property type="protein sequence ID" value="CUI18161.1"/>
    <property type="molecule type" value="Genomic_DNA"/>
</dbReference>
<geneLocation type="plasmid" evidence="3">
    <name>pPNK</name>
</geneLocation>
<dbReference type="InParanoid" id="A0A0U5EVF9"/>
<dbReference type="InterPro" id="IPR024439">
    <property type="entry name" value="RNHCP"/>
</dbReference>